<comment type="caution">
    <text evidence="2">The sequence shown here is derived from an EMBL/GenBank/DDBJ whole genome shotgun (WGS) entry which is preliminary data.</text>
</comment>
<feature type="transmembrane region" description="Helical" evidence="1">
    <location>
        <begin position="6"/>
        <end position="30"/>
    </location>
</feature>
<evidence type="ECO:0008006" key="4">
    <source>
        <dbReference type="Google" id="ProtNLM"/>
    </source>
</evidence>
<dbReference type="EMBL" id="QWVS01000002">
    <property type="protein sequence ID" value="RID89409.1"/>
    <property type="molecule type" value="Genomic_DNA"/>
</dbReference>
<keyword evidence="1" id="KW-1133">Transmembrane helix</keyword>
<evidence type="ECO:0000313" key="3">
    <source>
        <dbReference type="Proteomes" id="UP000266016"/>
    </source>
</evidence>
<accession>A0A398BG64</accession>
<keyword evidence="1" id="KW-0812">Transmembrane</keyword>
<dbReference type="AlphaFoldDB" id="A0A398BG64"/>
<keyword evidence="3" id="KW-1185">Reference proteome</keyword>
<dbReference type="Proteomes" id="UP000266016">
    <property type="component" value="Unassembled WGS sequence"/>
</dbReference>
<evidence type="ECO:0000313" key="2">
    <source>
        <dbReference type="EMBL" id="RID89409.1"/>
    </source>
</evidence>
<protein>
    <recommendedName>
        <fullName evidence="4">Type II secretion system protein</fullName>
    </recommendedName>
</protein>
<keyword evidence="1" id="KW-0472">Membrane</keyword>
<name>A0A398BG64_9BACI</name>
<organism evidence="2 3">
    <name type="scientific">Peribacillus asahii</name>
    <dbReference type="NCBI Taxonomy" id="228899"/>
    <lineage>
        <taxon>Bacteria</taxon>
        <taxon>Bacillati</taxon>
        <taxon>Bacillota</taxon>
        <taxon>Bacilli</taxon>
        <taxon>Bacillales</taxon>
        <taxon>Bacillaceae</taxon>
        <taxon>Peribacillus</taxon>
    </lineage>
</organism>
<reference evidence="2 3" key="1">
    <citation type="submission" date="2018-08" db="EMBL/GenBank/DDBJ databases">
        <title>Bacillus jemisoniae sp. nov., Bacillus chryseoplanitiae sp. nov., Bacillus resnikiae sp. nov., and Bacillus frankliniae sp. nov., isolated from Viking spacecraft and associated surfaces.</title>
        <authorList>
            <person name="Seuylemezian A."/>
            <person name="Vaishampayan P."/>
        </authorList>
    </citation>
    <scope>NUCLEOTIDE SEQUENCE [LARGE SCALE GENOMIC DNA]</scope>
    <source>
        <strain evidence="2 3">MA001</strain>
    </source>
</reference>
<gene>
    <name evidence="2" type="ORF">D1953_02265</name>
</gene>
<sequence>MRKCDGYIYLDMLAALSICLFIVFALFPIFDQLKLNKKNMLLRTEAHYLLYEKLTAFADGEIEAVPTEITRQNHLFTLNWGVPNGFPEMVEGCIQYQNAFGKREEVCDATKK</sequence>
<dbReference type="RefSeq" id="WP_119115517.1">
    <property type="nucleotide sequence ID" value="NZ_QWVS01000002.1"/>
</dbReference>
<proteinExistence type="predicted"/>
<evidence type="ECO:0000256" key="1">
    <source>
        <dbReference type="SAM" id="Phobius"/>
    </source>
</evidence>